<keyword evidence="2" id="KW-1185">Reference proteome</keyword>
<dbReference type="Pfam" id="PF10823">
    <property type="entry name" value="DUF2568"/>
    <property type="match status" value="1"/>
</dbReference>
<evidence type="ECO:0000313" key="2">
    <source>
        <dbReference type="Proteomes" id="UP000231791"/>
    </source>
</evidence>
<sequence length="121" mass="12553">MAPASAPHRAFRLANDLLAFLLEVAALLALAVWGYEWGGHLVVGAVLGAVVAGAAAVLWGAFAAPRARYPVPLPAVLAVKALVFGSAALALAGLGMRTQALWFAGLVLVNTVLVTYYRSRD</sequence>
<dbReference type="InterPro" id="IPR021214">
    <property type="entry name" value="DUF2568"/>
</dbReference>
<name>A0A2K8PKH9_STRLA</name>
<dbReference type="EMBL" id="CP024985">
    <property type="protein sequence ID" value="ATZ27241.1"/>
    <property type="molecule type" value="Genomic_DNA"/>
</dbReference>
<dbReference type="RefSeq" id="WP_030228237.1">
    <property type="nucleotide sequence ID" value="NZ_CP024985.1"/>
</dbReference>
<dbReference type="AlphaFoldDB" id="A0A2K8PKH9"/>
<evidence type="ECO:0000313" key="1">
    <source>
        <dbReference type="EMBL" id="ATZ27241.1"/>
    </source>
</evidence>
<protein>
    <submittedName>
        <fullName evidence="1">Uncharacterized protein</fullName>
    </submittedName>
</protein>
<proteinExistence type="predicted"/>
<accession>A0A2K8PKH9</accession>
<dbReference type="Proteomes" id="UP000231791">
    <property type="component" value="Chromosome"/>
</dbReference>
<dbReference type="KEGG" id="slx:SLAV_27250"/>
<reference evidence="1 2" key="1">
    <citation type="submission" date="2017-11" db="EMBL/GenBank/DDBJ databases">
        <title>Complete genome sequence of Streptomyces lavendulae subsp. lavendulae CCM 3239 (formerly 'Streptomyces aureofaciens CCM 3239'), the producer of the angucycline-type antibiotic auricin.</title>
        <authorList>
            <person name="Busche T."/>
            <person name="Novakova R."/>
            <person name="Al'Dilaimi A."/>
            <person name="Homerova D."/>
            <person name="Feckova L."/>
            <person name="Rezuchova B."/>
            <person name="Mingyar E."/>
            <person name="Csolleiova D."/>
            <person name="Bekeova C."/>
            <person name="Winkler A."/>
            <person name="Sevcikova B."/>
            <person name="Kalinowski J."/>
            <person name="Kormanec J."/>
            <person name="Ruckert C."/>
        </authorList>
    </citation>
    <scope>NUCLEOTIDE SEQUENCE [LARGE SCALE GENOMIC DNA]</scope>
    <source>
        <strain evidence="1 2">CCM 3239</strain>
    </source>
</reference>
<dbReference type="GeneID" id="49386458"/>
<organism evidence="1 2">
    <name type="scientific">Streptomyces lavendulae subsp. lavendulae</name>
    <dbReference type="NCBI Taxonomy" id="58340"/>
    <lineage>
        <taxon>Bacteria</taxon>
        <taxon>Bacillati</taxon>
        <taxon>Actinomycetota</taxon>
        <taxon>Actinomycetes</taxon>
        <taxon>Kitasatosporales</taxon>
        <taxon>Streptomycetaceae</taxon>
        <taxon>Streptomyces</taxon>
    </lineage>
</organism>
<gene>
    <name evidence="1" type="ORF">SLAV_27250</name>
</gene>